<comment type="similarity">
    <text evidence="2">Belongs to the steroid 5-alpha reductase family.</text>
</comment>
<dbReference type="eggNOG" id="KOG1638">
    <property type="taxonomic scope" value="Eukaryota"/>
</dbReference>
<evidence type="ECO:0000256" key="5">
    <source>
        <dbReference type="ARBA" id="ARBA00023136"/>
    </source>
</evidence>
<feature type="transmembrane region" description="Helical" evidence="6">
    <location>
        <begin position="20"/>
        <end position="43"/>
    </location>
</feature>
<feature type="transmembrane region" description="Helical" evidence="6">
    <location>
        <begin position="149"/>
        <end position="171"/>
    </location>
</feature>
<dbReference type="PANTHER" id="PTHR10556:SF43">
    <property type="entry name" value="STEROID 5-ALPHA-REDUCTASE DET2"/>
    <property type="match status" value="1"/>
</dbReference>
<dbReference type="InParanoid" id="A2FBB4"/>
<evidence type="ECO:0000256" key="4">
    <source>
        <dbReference type="ARBA" id="ARBA00022989"/>
    </source>
</evidence>
<dbReference type="GO" id="GO:0006629">
    <property type="term" value="P:lipid metabolic process"/>
    <property type="evidence" value="ECO:0007669"/>
    <property type="project" value="InterPro"/>
</dbReference>
<dbReference type="RefSeq" id="XP_001310724.1">
    <property type="nucleotide sequence ID" value="XM_001310723.1"/>
</dbReference>
<accession>A2FBB4</accession>
<name>A2FBB4_TRIV3</name>
<gene>
    <name evidence="8" type="ORF">TVAG_157790</name>
</gene>
<reference evidence="8" key="2">
    <citation type="journal article" date="2007" name="Science">
        <title>Draft genome sequence of the sexually transmitted pathogen Trichomonas vaginalis.</title>
        <authorList>
            <person name="Carlton J.M."/>
            <person name="Hirt R.P."/>
            <person name="Silva J.C."/>
            <person name="Delcher A.L."/>
            <person name="Schatz M."/>
            <person name="Zhao Q."/>
            <person name="Wortman J.R."/>
            <person name="Bidwell S.L."/>
            <person name="Alsmark U.C.M."/>
            <person name="Besteiro S."/>
            <person name="Sicheritz-Ponten T."/>
            <person name="Noel C.J."/>
            <person name="Dacks J.B."/>
            <person name="Foster P.G."/>
            <person name="Simillion C."/>
            <person name="Van de Peer Y."/>
            <person name="Miranda-Saavedra D."/>
            <person name="Barton G.J."/>
            <person name="Westrop G.D."/>
            <person name="Mueller S."/>
            <person name="Dessi D."/>
            <person name="Fiori P.L."/>
            <person name="Ren Q."/>
            <person name="Paulsen I."/>
            <person name="Zhang H."/>
            <person name="Bastida-Corcuera F.D."/>
            <person name="Simoes-Barbosa A."/>
            <person name="Brown M.T."/>
            <person name="Hayes R.D."/>
            <person name="Mukherjee M."/>
            <person name="Okumura C.Y."/>
            <person name="Schneider R."/>
            <person name="Smith A.J."/>
            <person name="Vanacova S."/>
            <person name="Villalvazo M."/>
            <person name="Haas B.J."/>
            <person name="Pertea M."/>
            <person name="Feldblyum T.V."/>
            <person name="Utterback T.R."/>
            <person name="Shu C.L."/>
            <person name="Osoegawa K."/>
            <person name="de Jong P.J."/>
            <person name="Hrdy I."/>
            <person name="Horvathova L."/>
            <person name="Zubacova Z."/>
            <person name="Dolezal P."/>
            <person name="Malik S.B."/>
            <person name="Logsdon J.M. Jr."/>
            <person name="Henze K."/>
            <person name="Gupta A."/>
            <person name="Wang C.C."/>
            <person name="Dunne R.L."/>
            <person name="Upcroft J.A."/>
            <person name="Upcroft P."/>
            <person name="White O."/>
            <person name="Salzberg S.L."/>
            <person name="Tang P."/>
            <person name="Chiu C.-H."/>
            <person name="Lee Y.-S."/>
            <person name="Embley T.M."/>
            <person name="Coombs G.H."/>
            <person name="Mottram J.C."/>
            <person name="Tachezy J."/>
            <person name="Fraser-Liggett C.M."/>
            <person name="Johnson P.J."/>
        </authorList>
    </citation>
    <scope>NUCLEOTIDE SEQUENCE [LARGE SCALE GENOMIC DNA]</scope>
    <source>
        <strain evidence="8">G3</strain>
    </source>
</reference>
<keyword evidence="4 6" id="KW-1133">Transmembrane helix</keyword>
<dbReference type="SMR" id="A2FBB4"/>
<reference evidence="8" key="1">
    <citation type="submission" date="2006-10" db="EMBL/GenBank/DDBJ databases">
        <authorList>
            <person name="Amadeo P."/>
            <person name="Zhao Q."/>
            <person name="Wortman J."/>
            <person name="Fraser-Liggett C."/>
            <person name="Carlton J."/>
        </authorList>
    </citation>
    <scope>NUCLEOTIDE SEQUENCE</scope>
    <source>
        <strain evidence="8">G3</strain>
    </source>
</reference>
<feature type="transmembrane region" description="Helical" evidence="6">
    <location>
        <begin position="202"/>
        <end position="220"/>
    </location>
</feature>
<protein>
    <submittedName>
        <fullName evidence="8">3-oxo-5-alpha-steroid 4-dehydrogenase family protein</fullName>
    </submittedName>
</protein>
<evidence type="ECO:0000259" key="7">
    <source>
        <dbReference type="Pfam" id="PF02544"/>
    </source>
</evidence>
<keyword evidence="5 6" id="KW-0472">Membrane</keyword>
<comment type="subcellular location">
    <subcellularLocation>
        <location evidence="1">Membrane</location>
        <topology evidence="1">Multi-pass membrane protein</topology>
    </subcellularLocation>
</comment>
<evidence type="ECO:0000313" key="9">
    <source>
        <dbReference type="Proteomes" id="UP000001542"/>
    </source>
</evidence>
<dbReference type="PROSITE" id="PS50244">
    <property type="entry name" value="S5A_REDUCTASE"/>
    <property type="match status" value="1"/>
</dbReference>
<dbReference type="GO" id="GO:0016491">
    <property type="term" value="F:oxidoreductase activity"/>
    <property type="evidence" value="ECO:0000318"/>
    <property type="project" value="GO_Central"/>
</dbReference>
<dbReference type="KEGG" id="tva:4755582"/>
<keyword evidence="9" id="KW-1185">Reference proteome</keyword>
<evidence type="ECO:0000313" key="8">
    <source>
        <dbReference type="EMBL" id="EAX97794.1"/>
    </source>
</evidence>
<dbReference type="GO" id="GO:0016020">
    <property type="term" value="C:membrane"/>
    <property type="evidence" value="ECO:0007669"/>
    <property type="project" value="UniProtKB-SubCell"/>
</dbReference>
<feature type="transmembrane region" description="Helical" evidence="6">
    <location>
        <begin position="64"/>
        <end position="84"/>
    </location>
</feature>
<evidence type="ECO:0000256" key="6">
    <source>
        <dbReference type="SAM" id="Phobius"/>
    </source>
</evidence>
<dbReference type="OrthoDB" id="5788137at2759"/>
<dbReference type="InterPro" id="IPR039357">
    <property type="entry name" value="SRD5A/TECR"/>
</dbReference>
<evidence type="ECO:0000256" key="3">
    <source>
        <dbReference type="ARBA" id="ARBA00022692"/>
    </source>
</evidence>
<sequence length="270" mass="31584">MSDIPLLTDYMLYLTNQTLFGQFCVANLIIAGIMMIYFAFFSMPYGKNYTRGRAYLKVEVKDRIAFLLANIPGPIIYILLTVSWPRGEIFQIPSLLYIGFYIHRAIIYPFFRRPQSKPWPLESLIYFSVSNFIEGSILARIHVFETKPYPIIVQILFAIVFIALAVVTAYYDYQICQLRTHGDSGYRIPQGTLFKYISGPNYLFELLTWTFYMLFVSFNLEGVSFGLWLLVNITGRAEASHSWYNSFFKTKYPQDRTAYIPFVKNSRWFL</sequence>
<dbReference type="Proteomes" id="UP000001542">
    <property type="component" value="Unassembled WGS sequence"/>
</dbReference>
<organism evidence="8 9">
    <name type="scientific">Trichomonas vaginalis (strain ATCC PRA-98 / G3)</name>
    <dbReference type="NCBI Taxonomy" id="412133"/>
    <lineage>
        <taxon>Eukaryota</taxon>
        <taxon>Metamonada</taxon>
        <taxon>Parabasalia</taxon>
        <taxon>Trichomonadida</taxon>
        <taxon>Trichomonadidae</taxon>
        <taxon>Trichomonas</taxon>
    </lineage>
</organism>
<dbReference type="Pfam" id="PF02544">
    <property type="entry name" value="Steroid_dh"/>
    <property type="match status" value="1"/>
</dbReference>
<dbReference type="VEuPathDB" id="TrichDB:TVAGG3_0232280"/>
<dbReference type="STRING" id="5722.A2FBB4"/>
<keyword evidence="3 6" id="KW-0812">Transmembrane</keyword>
<feature type="transmembrane region" description="Helical" evidence="6">
    <location>
        <begin position="90"/>
        <end position="111"/>
    </location>
</feature>
<proteinExistence type="inferred from homology"/>
<evidence type="ECO:0000256" key="2">
    <source>
        <dbReference type="ARBA" id="ARBA00007742"/>
    </source>
</evidence>
<dbReference type="PANTHER" id="PTHR10556">
    <property type="entry name" value="3-OXO-5-ALPHA-STEROID 4-DEHYDROGENASE"/>
    <property type="match status" value="1"/>
</dbReference>
<dbReference type="EMBL" id="DS113700">
    <property type="protein sequence ID" value="EAX97794.1"/>
    <property type="molecule type" value="Genomic_DNA"/>
</dbReference>
<dbReference type="GO" id="GO:0016627">
    <property type="term" value="F:oxidoreductase activity, acting on the CH-CH group of donors"/>
    <property type="evidence" value="ECO:0007669"/>
    <property type="project" value="InterPro"/>
</dbReference>
<feature type="domain" description="3-oxo-5-alpha-steroid 4-dehydrogenase C-terminal" evidence="7">
    <location>
        <begin position="126"/>
        <end position="263"/>
    </location>
</feature>
<dbReference type="InterPro" id="IPR001104">
    <property type="entry name" value="3-oxo-5_a-steroid_4-DH_C"/>
</dbReference>
<dbReference type="VEuPathDB" id="TrichDB:TVAG_157790"/>
<evidence type="ECO:0000256" key="1">
    <source>
        <dbReference type="ARBA" id="ARBA00004141"/>
    </source>
</evidence>
<dbReference type="AlphaFoldDB" id="A2FBB4"/>